<dbReference type="EMBL" id="FRBL01000002">
    <property type="protein sequence ID" value="SHL10777.1"/>
    <property type="molecule type" value="Genomic_DNA"/>
</dbReference>
<name>A0A1M6XXS0_9BACT</name>
<proteinExistence type="predicted"/>
<dbReference type="OrthoDB" id="624443at2"/>
<dbReference type="RefSeq" id="WP_073078652.1">
    <property type="nucleotide sequence ID" value="NZ_FRBL01000002.1"/>
</dbReference>
<accession>A0A1M6XXS0</accession>
<evidence type="ECO:0000313" key="2">
    <source>
        <dbReference type="Proteomes" id="UP000184420"/>
    </source>
</evidence>
<keyword evidence="2" id="KW-1185">Reference proteome</keyword>
<protein>
    <submittedName>
        <fullName evidence="1">Uncharacterized protein</fullName>
    </submittedName>
</protein>
<sequence length="92" mass="11238">MKKKYAAELCFRQSRMEENNIHSSLDAIECFYNNFTLQDARTLLWDFYSCCVGYYCRESIHHDKAHQSLFFYTEMEMLLEATWLMWQKKVKK</sequence>
<dbReference type="Proteomes" id="UP000184420">
    <property type="component" value="Unassembled WGS sequence"/>
</dbReference>
<evidence type="ECO:0000313" key="1">
    <source>
        <dbReference type="EMBL" id="SHL10777.1"/>
    </source>
</evidence>
<organism evidence="1 2">
    <name type="scientific">Chitinophaga jiangningensis</name>
    <dbReference type="NCBI Taxonomy" id="1419482"/>
    <lineage>
        <taxon>Bacteria</taxon>
        <taxon>Pseudomonadati</taxon>
        <taxon>Bacteroidota</taxon>
        <taxon>Chitinophagia</taxon>
        <taxon>Chitinophagales</taxon>
        <taxon>Chitinophagaceae</taxon>
        <taxon>Chitinophaga</taxon>
    </lineage>
</organism>
<dbReference type="STRING" id="1419482.SAMN05444266_10266"/>
<dbReference type="AlphaFoldDB" id="A0A1M6XXS0"/>
<reference evidence="1 2" key="1">
    <citation type="submission" date="2016-11" db="EMBL/GenBank/DDBJ databases">
        <authorList>
            <person name="Jaros S."/>
            <person name="Januszkiewicz K."/>
            <person name="Wedrychowicz H."/>
        </authorList>
    </citation>
    <scope>NUCLEOTIDE SEQUENCE [LARGE SCALE GENOMIC DNA]</scope>
    <source>
        <strain evidence="1 2">DSM 27406</strain>
    </source>
</reference>
<gene>
    <name evidence="1" type="ORF">SAMN05444266_10266</name>
</gene>